<accession>A0A1J1HGH1</accession>
<feature type="transmembrane region" description="Helical" evidence="1">
    <location>
        <begin position="44"/>
        <end position="64"/>
    </location>
</feature>
<evidence type="ECO:0000313" key="2">
    <source>
        <dbReference type="EMBL" id="CRH03114.1"/>
    </source>
</evidence>
<feature type="transmembrane region" description="Helical" evidence="1">
    <location>
        <begin position="98"/>
        <end position="117"/>
    </location>
</feature>
<organism evidence="2 3">
    <name type="scientific">Plasmodium relictum</name>
    <dbReference type="NCBI Taxonomy" id="85471"/>
    <lineage>
        <taxon>Eukaryota</taxon>
        <taxon>Sar</taxon>
        <taxon>Alveolata</taxon>
        <taxon>Apicomplexa</taxon>
        <taxon>Aconoidasida</taxon>
        <taxon>Haemosporida</taxon>
        <taxon>Plasmodiidae</taxon>
        <taxon>Plasmodium</taxon>
        <taxon>Plasmodium (Haemamoeba)</taxon>
    </lineage>
</organism>
<dbReference type="EMBL" id="LN835297">
    <property type="protein sequence ID" value="CRH03114.1"/>
    <property type="molecule type" value="Genomic_DNA"/>
</dbReference>
<feature type="transmembrane region" description="Helical" evidence="1">
    <location>
        <begin position="353"/>
        <end position="371"/>
    </location>
</feature>
<keyword evidence="1" id="KW-0472">Membrane</keyword>
<protein>
    <submittedName>
        <fullName evidence="2">Nucleoside transporter 4, putative</fullName>
    </submittedName>
</protein>
<feature type="transmembrane region" description="Helical" evidence="1">
    <location>
        <begin position="422"/>
        <end position="448"/>
    </location>
</feature>
<dbReference type="Proteomes" id="UP000220158">
    <property type="component" value="Chromosome 2"/>
</dbReference>
<dbReference type="GeneID" id="39734559"/>
<dbReference type="RefSeq" id="XP_028535600.1">
    <property type="nucleotide sequence ID" value="XM_028679930.1"/>
</dbReference>
<feature type="transmembrane region" description="Helical" evidence="1">
    <location>
        <begin position="383"/>
        <end position="401"/>
    </location>
</feature>
<evidence type="ECO:0000256" key="1">
    <source>
        <dbReference type="SAM" id="Phobius"/>
    </source>
</evidence>
<feature type="transmembrane region" description="Helical" evidence="1">
    <location>
        <begin position="322"/>
        <end position="346"/>
    </location>
</feature>
<dbReference type="OrthoDB" id="392444at2759"/>
<feature type="transmembrane region" description="Helical" evidence="1">
    <location>
        <begin position="287"/>
        <end position="310"/>
    </location>
</feature>
<reference evidence="2 3" key="1">
    <citation type="submission" date="2015-04" db="EMBL/GenBank/DDBJ databases">
        <authorList>
            <consortium name="Pathogen Informatics"/>
        </authorList>
    </citation>
    <scope>NUCLEOTIDE SEQUENCE [LARGE SCALE GENOMIC DNA]</scope>
    <source>
        <strain evidence="2 3">SGS1</strain>
    </source>
</reference>
<feature type="transmembrane region" description="Helical" evidence="1">
    <location>
        <begin position="71"/>
        <end position="92"/>
    </location>
</feature>
<sequence>MLKGEEAKIKLIFFFLGLLLSLPSNVLINVSFLINNIYNEEVSISILGFLSGCMIISSLIQLTFEFTSFKSIIICNFLNTLNLLILLILICLCRASKNYIFFISSSIGFFIGFLYSASTKYSLLFDMRVNGYLVSGISFCALFFFIINLLTSYFTIEDNNIRSYYNTIILSIGTVVILKLLIIVSIIYMHMRSPYFLEQKEKIESKKNIERHIDNKLNVPSEIENGEINFSKDKITSDKVSNMNDEESRYTVKDNISKININEKECKISKKMFNCNNIIDGAVLIKYYYSCLIPISFNIFITFIIYPHIIPNKLNKGVYYKYLFMFLYQCSDLIFSLLLTVYLNFLSFFKQQYVLILCICRILLLLLAYKIKNVQENSFLYSNGFISFVILLVGSTNGSLINISYARICDCFKDTHEKERNIAVSSSFCALTFLVSFALAPWFCSIIIDS</sequence>
<keyword evidence="1" id="KW-0812">Transmembrane</keyword>
<gene>
    <name evidence="2" type="primary">NT4</name>
    <name evidence="2" type="ORF">PRELSG_0214000</name>
</gene>
<feature type="transmembrane region" description="Helical" evidence="1">
    <location>
        <begin position="129"/>
        <end position="156"/>
    </location>
</feature>
<keyword evidence="1" id="KW-1133">Transmembrane helix</keyword>
<keyword evidence="3" id="KW-1185">Reference proteome</keyword>
<dbReference type="VEuPathDB" id="PlasmoDB:PRELSG_0214000"/>
<feature type="transmembrane region" description="Helical" evidence="1">
    <location>
        <begin position="168"/>
        <end position="189"/>
    </location>
</feature>
<feature type="transmembrane region" description="Helical" evidence="1">
    <location>
        <begin position="12"/>
        <end position="38"/>
    </location>
</feature>
<dbReference type="KEGG" id="prel:PRELSG_0214000"/>
<evidence type="ECO:0000313" key="3">
    <source>
        <dbReference type="Proteomes" id="UP000220158"/>
    </source>
</evidence>
<proteinExistence type="predicted"/>
<name>A0A1J1HGH1_PLARL</name>
<dbReference type="AlphaFoldDB" id="A0A1J1HGH1"/>